<dbReference type="AlphaFoldDB" id="A0A1H9X1H9"/>
<dbReference type="EMBL" id="FOGT01000022">
    <property type="protein sequence ID" value="SES39727.1"/>
    <property type="molecule type" value="Genomic_DNA"/>
</dbReference>
<dbReference type="RefSeq" id="WP_093055644.1">
    <property type="nucleotide sequence ID" value="NZ_FOGT01000022.1"/>
</dbReference>
<dbReference type="SUPFAM" id="SSF55797">
    <property type="entry name" value="PR-1-like"/>
    <property type="match status" value="1"/>
</dbReference>
<protein>
    <submittedName>
        <fullName evidence="4">Uncharacterized conserved protein YkwD, contains CAP (CSP/antigen 5/PR1) domain</fullName>
    </submittedName>
</protein>
<evidence type="ECO:0000313" key="5">
    <source>
        <dbReference type="Proteomes" id="UP000198571"/>
    </source>
</evidence>
<evidence type="ECO:0000259" key="3">
    <source>
        <dbReference type="Pfam" id="PF14504"/>
    </source>
</evidence>
<dbReference type="InterPro" id="IPR035940">
    <property type="entry name" value="CAP_sf"/>
</dbReference>
<dbReference type="OrthoDB" id="9783944at2"/>
<feature type="domain" description="SCP" evidence="2">
    <location>
        <begin position="249"/>
        <end position="359"/>
    </location>
</feature>
<dbReference type="Gene3D" id="3.40.33.10">
    <property type="entry name" value="CAP"/>
    <property type="match status" value="1"/>
</dbReference>
<dbReference type="Pfam" id="PF14504">
    <property type="entry name" value="CAP_assoc_N"/>
    <property type="match status" value="1"/>
</dbReference>
<dbReference type="InterPro" id="IPR029410">
    <property type="entry name" value="CAP_assoc"/>
</dbReference>
<keyword evidence="5" id="KW-1185">Reference proteome</keyword>
<dbReference type="PANTHER" id="PTHR31157:SF26">
    <property type="entry name" value="SCP-LIKE EXTRACELLULAR PROTEIN"/>
    <property type="match status" value="1"/>
</dbReference>
<feature type="domain" description="CAP-associated" evidence="3">
    <location>
        <begin position="79"/>
        <end position="218"/>
    </location>
</feature>
<dbReference type="PANTHER" id="PTHR31157">
    <property type="entry name" value="SCP DOMAIN-CONTAINING PROTEIN"/>
    <property type="match status" value="1"/>
</dbReference>
<dbReference type="InterPro" id="IPR014044">
    <property type="entry name" value="CAP_dom"/>
</dbReference>
<evidence type="ECO:0000256" key="1">
    <source>
        <dbReference type="SAM" id="MobiDB-lite"/>
    </source>
</evidence>
<dbReference type="CDD" id="cd05379">
    <property type="entry name" value="CAP_bacterial"/>
    <property type="match status" value="1"/>
</dbReference>
<dbReference type="STRING" id="1601833.SAMN05518684_12264"/>
<dbReference type="Pfam" id="PF00188">
    <property type="entry name" value="CAP"/>
    <property type="match status" value="1"/>
</dbReference>
<evidence type="ECO:0000313" key="4">
    <source>
        <dbReference type="EMBL" id="SES39727.1"/>
    </source>
</evidence>
<sequence length="364" mass="41817">MRFLYSAFSFLVIFSAFIVFVVLDGENITIENVTDEENETNEKNETNEENENSNEIMENDTSTEINVQKTSDIALYKWINRDVEDLIEELGEPVRIDPTPYGYDWYIYHGEENYIQFGAGSEEVITVFTNSQGLKRHKNEIGDHYDEVASNYNFDTEHTINEGLNSYTFELTEEELSARPLVHVEEDIWAQLYFDTVEEELSSVRYLTKDVLLMHRPYSLTYTGTLPEKNTLEGEEAEEWESGQAKQILDLSNTIRKQHDKPLLSWHEGAAETAYGHSKEMYEEEYFSHTSPETGSLGDRLNSNEVAYSLAGENIAAQYTDAIGAVQGWLNSEGHRVNLLNDDFTHLGVGVHQTFYTQNFITPR</sequence>
<reference evidence="5" key="1">
    <citation type="submission" date="2016-10" db="EMBL/GenBank/DDBJ databases">
        <authorList>
            <person name="Varghese N."/>
            <person name="Submissions S."/>
        </authorList>
    </citation>
    <scope>NUCLEOTIDE SEQUENCE [LARGE SCALE GENOMIC DNA]</scope>
    <source>
        <strain evidence="5">S9</strain>
    </source>
</reference>
<evidence type="ECO:0000259" key="2">
    <source>
        <dbReference type="Pfam" id="PF00188"/>
    </source>
</evidence>
<dbReference type="Proteomes" id="UP000198571">
    <property type="component" value="Unassembled WGS sequence"/>
</dbReference>
<gene>
    <name evidence="4" type="ORF">SAMN05518684_12264</name>
</gene>
<proteinExistence type="predicted"/>
<feature type="region of interest" description="Disordered" evidence="1">
    <location>
        <begin position="34"/>
        <end position="61"/>
    </location>
</feature>
<name>A0A1H9X1H9_9BACI</name>
<accession>A0A1H9X1H9</accession>
<organism evidence="4 5">
    <name type="scientific">Salipaludibacillus aurantiacus</name>
    <dbReference type="NCBI Taxonomy" id="1601833"/>
    <lineage>
        <taxon>Bacteria</taxon>
        <taxon>Bacillati</taxon>
        <taxon>Bacillota</taxon>
        <taxon>Bacilli</taxon>
        <taxon>Bacillales</taxon>
        <taxon>Bacillaceae</taxon>
    </lineage>
</organism>